<reference evidence="4 5" key="1">
    <citation type="journal article" date="2015" name="Antonie Van Leeuwenhoek">
        <title>Bosea vaviloviae sp. nov., a new species of slow-growing rhizobia isolated from nodules of the relict species Vavilovia formosa (Stev.) Fed.</title>
        <authorList>
            <person name="Safronova V.I."/>
            <person name="Kuznetsova I.G."/>
            <person name="Sazanova A.L."/>
            <person name="Kimeklis A.K."/>
            <person name="Belimov A.A."/>
            <person name="Andronov E.E."/>
            <person name="Pinaev A.G."/>
            <person name="Chizhevskaya E.P."/>
            <person name="Pukhaev A.R."/>
            <person name="Popov K.P."/>
            <person name="Willems A."/>
            <person name="Tikhonovich I.A."/>
        </authorList>
    </citation>
    <scope>NUCLEOTIDE SEQUENCE [LARGE SCALE GENOMIC DNA]</scope>
    <source>
        <strain evidence="4 5">Vaf18</strain>
    </source>
</reference>
<dbReference type="SMART" id="SM00862">
    <property type="entry name" value="Trans_reg_C"/>
    <property type="match status" value="1"/>
</dbReference>
<dbReference type="Gene3D" id="3.40.50.10070">
    <property type="entry name" value="TolB, N-terminal domain"/>
    <property type="match status" value="1"/>
</dbReference>
<dbReference type="CDD" id="cd00383">
    <property type="entry name" value="trans_reg_C"/>
    <property type="match status" value="1"/>
</dbReference>
<name>A0A1D7U826_9HYPH</name>
<dbReference type="InterPro" id="IPR001867">
    <property type="entry name" value="OmpR/PhoB-type_DNA-bd"/>
</dbReference>
<keyword evidence="5" id="KW-1185">Reference proteome</keyword>
<dbReference type="GO" id="GO:0000160">
    <property type="term" value="P:phosphorelay signal transduction system"/>
    <property type="evidence" value="ECO:0007669"/>
    <property type="project" value="InterPro"/>
</dbReference>
<dbReference type="Gene3D" id="1.10.10.10">
    <property type="entry name" value="Winged helix-like DNA-binding domain superfamily/Winged helix DNA-binding domain"/>
    <property type="match status" value="1"/>
</dbReference>
<protein>
    <recommendedName>
        <fullName evidence="3">OmpR/PhoB-type domain-containing protein</fullName>
    </recommendedName>
</protein>
<dbReference type="InterPro" id="IPR011990">
    <property type="entry name" value="TPR-like_helical_dom_sf"/>
</dbReference>
<evidence type="ECO:0000256" key="2">
    <source>
        <dbReference type="PROSITE-ProRule" id="PRU01091"/>
    </source>
</evidence>
<accession>A0A1D7U826</accession>
<dbReference type="KEGG" id="bvv:BHK69_26295"/>
<dbReference type="OrthoDB" id="9807521at2"/>
<dbReference type="Gene3D" id="1.25.40.10">
    <property type="entry name" value="Tetratricopeptide repeat domain"/>
    <property type="match status" value="1"/>
</dbReference>
<evidence type="ECO:0000313" key="4">
    <source>
        <dbReference type="EMBL" id="AOO83484.1"/>
    </source>
</evidence>
<proteinExistence type="predicted"/>
<evidence type="ECO:0000256" key="1">
    <source>
        <dbReference type="ARBA" id="ARBA00023125"/>
    </source>
</evidence>
<organism evidence="4 5">
    <name type="scientific">Bosea vaviloviae</name>
    <dbReference type="NCBI Taxonomy" id="1526658"/>
    <lineage>
        <taxon>Bacteria</taxon>
        <taxon>Pseudomonadati</taxon>
        <taxon>Pseudomonadota</taxon>
        <taxon>Alphaproteobacteria</taxon>
        <taxon>Hyphomicrobiales</taxon>
        <taxon>Boseaceae</taxon>
        <taxon>Bosea</taxon>
    </lineage>
</organism>
<dbReference type="Proteomes" id="UP000094969">
    <property type="component" value="Chromosome"/>
</dbReference>
<dbReference type="AlphaFoldDB" id="A0A1D7U826"/>
<evidence type="ECO:0000313" key="5">
    <source>
        <dbReference type="Proteomes" id="UP000094969"/>
    </source>
</evidence>
<evidence type="ECO:0000259" key="3">
    <source>
        <dbReference type="PROSITE" id="PS51755"/>
    </source>
</evidence>
<feature type="DNA-binding region" description="OmpR/PhoB-type" evidence="2">
    <location>
        <begin position="1"/>
        <end position="98"/>
    </location>
</feature>
<gene>
    <name evidence="4" type="ORF">BHK69_26295</name>
</gene>
<dbReference type="PROSITE" id="PS51755">
    <property type="entry name" value="OMPR_PHOB"/>
    <property type="match status" value="1"/>
</dbReference>
<dbReference type="GO" id="GO:0006355">
    <property type="term" value="P:regulation of DNA-templated transcription"/>
    <property type="evidence" value="ECO:0007669"/>
    <property type="project" value="InterPro"/>
</dbReference>
<dbReference type="InterPro" id="IPR036388">
    <property type="entry name" value="WH-like_DNA-bd_sf"/>
</dbReference>
<keyword evidence="1 2" id="KW-0238">DNA-binding</keyword>
<feature type="domain" description="OmpR/PhoB-type" evidence="3">
    <location>
        <begin position="1"/>
        <end position="98"/>
    </location>
</feature>
<dbReference type="SUPFAM" id="SSF48452">
    <property type="entry name" value="TPR-like"/>
    <property type="match status" value="1"/>
</dbReference>
<dbReference type="GO" id="GO:0003677">
    <property type="term" value="F:DNA binding"/>
    <property type="evidence" value="ECO:0007669"/>
    <property type="project" value="UniProtKB-UniRule"/>
</dbReference>
<dbReference type="Pfam" id="PF00486">
    <property type="entry name" value="Trans_reg_C"/>
    <property type="match status" value="1"/>
</dbReference>
<dbReference type="EMBL" id="CP017147">
    <property type="protein sequence ID" value="AOO83484.1"/>
    <property type="molecule type" value="Genomic_DNA"/>
</dbReference>
<dbReference type="InterPro" id="IPR016032">
    <property type="entry name" value="Sig_transdc_resp-reg_C-effctor"/>
</dbReference>
<dbReference type="SUPFAM" id="SSF46894">
    <property type="entry name" value="C-terminal effector domain of the bipartite response regulators"/>
    <property type="match status" value="1"/>
</dbReference>
<dbReference type="STRING" id="1526658.BHK69_26295"/>
<dbReference type="RefSeq" id="WP_069692684.1">
    <property type="nucleotide sequence ID" value="NZ_CP017147.1"/>
</dbReference>
<sequence>MRFVFGDHVLDAGRRELSRGGFAIALEPQVFDLLLYLLRNRERMVSKDDVLDSVWHGRIVSESSLTSRINAARKAVGDSGEAQSVIRTVPRKGFRFVAEVREEAVGPLPVPELPPIPASPFAAPVDKPLLLPEMPSIAVLPFNNLSGNPEQDYFGDGLVEDITTALSRLRWLFVIARNSAFTYKGRAVDIRQVGRELGVRYVLEGSVRTAGGRIRVTGQLIEAESGKHIWAERYDRAMDDIFALQDEITQRVVATIEPSIYAEEGYRAQLHIERPAAWGLVMRALSLINRLHRTEAHAAMKLLMQAVEIDPANARAHALIAWAYLIGGQCGWYVDAELTEPSARHAQAAMRLDPDEAWSRMAYAFWLSSVFRHSEALALARQMVEAAPSFALGRGMFAWMLTRAGFFDEAVLQAEHTQRLSPVGTYAGFYSWIHGFTLMGAKRFEESSEAYWRSLAEFPDWSGALNGLISVNGHLGQVERIQPLIARLRIVAPHYSIAMLRKRLTGHAHTEIMIEGLIKCGLPE</sequence>